<comment type="caution">
    <text evidence="3">The sequence shown here is derived from an EMBL/GenBank/DDBJ whole genome shotgun (WGS) entry which is preliminary data.</text>
</comment>
<dbReference type="AlphaFoldDB" id="A0A835LHA3"/>
<sequence>MSDVNRVVMNQLASEFGTSHLGGKQPIYDGQKGLFTACALPFNSKDFVIKLVDKEVKGSTSARERVFKVSIKLASRIDPHNLEQFLTGKRWDTSKETIQVLDIVSRESPSNKTDVGDGLECWRGYYQSIRPTQMGMSINIGRGGGNGEHGGAGGRGRGGGSESTVFGFPCDSEVGSSSGGGEVLSSEHEKKMSLQLVLVSGANPPVSLKGFKFPTRPGAGTVEQKFVVKANHFLVKLKQKVLHHCDVSINPKVISRGINRDVMKQLVSEYGTSHLGGKQPIYDGRKCLYTAGALPFNLKDFVIKLVDEEVKGSTSARFVSKNIFSSSFMYLMGLYTLILSPWVPLFFCVDDTSSCSVASIACPTLYAYLKLVSVVVESVFGAILFLGLKAYVVLLIPNNEAIIIGLDGVRPHILPVTIP</sequence>
<evidence type="ECO:0000313" key="4">
    <source>
        <dbReference type="Proteomes" id="UP000631114"/>
    </source>
</evidence>
<gene>
    <name evidence="3" type="ORF">IFM89_034698</name>
</gene>
<dbReference type="Proteomes" id="UP000631114">
    <property type="component" value="Unassembled WGS sequence"/>
</dbReference>
<dbReference type="Pfam" id="PF08699">
    <property type="entry name" value="ArgoL1"/>
    <property type="match status" value="1"/>
</dbReference>
<accession>A0A835LHA3</accession>
<keyword evidence="1" id="KW-0472">Membrane</keyword>
<dbReference type="SMART" id="SM01163">
    <property type="entry name" value="DUF1785"/>
    <property type="match status" value="1"/>
</dbReference>
<dbReference type="InterPro" id="IPR036085">
    <property type="entry name" value="PAZ_dom_sf"/>
</dbReference>
<keyword evidence="4" id="KW-1185">Reference proteome</keyword>
<keyword evidence="1" id="KW-1133">Transmembrane helix</keyword>
<organism evidence="3 4">
    <name type="scientific">Coptis chinensis</name>
    <dbReference type="NCBI Taxonomy" id="261450"/>
    <lineage>
        <taxon>Eukaryota</taxon>
        <taxon>Viridiplantae</taxon>
        <taxon>Streptophyta</taxon>
        <taxon>Embryophyta</taxon>
        <taxon>Tracheophyta</taxon>
        <taxon>Spermatophyta</taxon>
        <taxon>Magnoliopsida</taxon>
        <taxon>Ranunculales</taxon>
        <taxon>Ranunculaceae</taxon>
        <taxon>Coptidoideae</taxon>
        <taxon>Coptis</taxon>
    </lineage>
</organism>
<feature type="transmembrane region" description="Helical" evidence="1">
    <location>
        <begin position="367"/>
        <end position="388"/>
    </location>
</feature>
<dbReference type="Pfam" id="PF16486">
    <property type="entry name" value="ArgoN"/>
    <property type="match status" value="2"/>
</dbReference>
<evidence type="ECO:0000259" key="2">
    <source>
        <dbReference type="SMART" id="SM01163"/>
    </source>
</evidence>
<feature type="transmembrane region" description="Helical" evidence="1">
    <location>
        <begin position="327"/>
        <end position="347"/>
    </location>
</feature>
<proteinExistence type="predicted"/>
<feature type="domain" description="Argonaute linker 1" evidence="2">
    <location>
        <begin position="60"/>
        <end position="171"/>
    </location>
</feature>
<dbReference type="EMBL" id="JADFTS010000008">
    <property type="protein sequence ID" value="KAF9594715.1"/>
    <property type="molecule type" value="Genomic_DNA"/>
</dbReference>
<dbReference type="SUPFAM" id="SSF101690">
    <property type="entry name" value="PAZ domain"/>
    <property type="match status" value="1"/>
</dbReference>
<dbReference type="OrthoDB" id="10252740at2759"/>
<evidence type="ECO:0000313" key="3">
    <source>
        <dbReference type="EMBL" id="KAF9594715.1"/>
    </source>
</evidence>
<dbReference type="InterPro" id="IPR014811">
    <property type="entry name" value="ArgoL1"/>
</dbReference>
<reference evidence="3 4" key="1">
    <citation type="submission" date="2020-10" db="EMBL/GenBank/DDBJ databases">
        <title>The Coptis chinensis genome and diversification of protoberbering-type alkaloids.</title>
        <authorList>
            <person name="Wang B."/>
            <person name="Shu S."/>
            <person name="Song C."/>
            <person name="Liu Y."/>
        </authorList>
    </citation>
    <scope>NUCLEOTIDE SEQUENCE [LARGE SCALE GENOMIC DNA]</scope>
    <source>
        <strain evidence="3">HL-2020</strain>
        <tissue evidence="3">Leaf</tissue>
    </source>
</reference>
<protein>
    <recommendedName>
        <fullName evidence="2">Argonaute linker 1 domain-containing protein</fullName>
    </recommendedName>
</protein>
<dbReference type="PANTHER" id="PTHR22891">
    <property type="entry name" value="EUKARYOTIC TRANSLATION INITIATION FACTOR 2C"/>
    <property type="match status" value="1"/>
</dbReference>
<dbReference type="InterPro" id="IPR032474">
    <property type="entry name" value="Argonaute_N"/>
</dbReference>
<evidence type="ECO:0000256" key="1">
    <source>
        <dbReference type="SAM" id="Phobius"/>
    </source>
</evidence>
<keyword evidence="1" id="KW-0812">Transmembrane</keyword>
<name>A0A835LHA3_9MAGN</name>